<reference evidence="3" key="2">
    <citation type="submission" date="2022-05" db="EMBL/GenBank/DDBJ databases">
        <authorList>
            <person name="Kim J.-S."/>
            <person name="Lee K."/>
            <person name="Suh M."/>
            <person name="Eom M."/>
            <person name="Kim J.-S."/>
            <person name="Kim D.-S."/>
            <person name="Ko S.-H."/>
            <person name="Shin Y."/>
            <person name="Lee J.-S."/>
        </authorList>
    </citation>
    <scope>NUCLEOTIDE SEQUENCE</scope>
    <source>
        <strain evidence="3">N237</strain>
    </source>
</reference>
<sequence>MRVIDEQTAPAAVGVSACRGVGDVVRPGTGRSAREGVGSGTNAERASEGSAAVSYLAEAVSGWLGWAASAGLSGLSTQALLSELRAMETTRRRLEAIDVALVAELDNRAVASTVAARSTADLLSSMLHVSRAEARRRASAAGALGPRADVIGDALPPVVPELASALAAGEVSAEHVRVVLATLEKVPAELGAFVFEQAATTLTNAARSTNPRELGLTAQRLLDTVDSDGTVSRDAIVDRRRAVSLTPVSDGSWRLRGELTAGCGQLLWAFLDSRSAPRPSDESGRDERSAAQRMHDALDDAAGILARHRGPAESGAPATVLITASRDSLRSPGGVAIVEAGSGQPMPVASACHLADEAELAVVVSDARGAILNFGRARRIASRSQTLALITRDKGCTFPGCDAPPSWTQRHHIRAWRDGGTTDLNNLTLVCHYHHREFGPRGWTCRMIDGLPAWVPPRSIDPLRLPRFNRRVSAHPRC</sequence>
<evidence type="ECO:0000313" key="3">
    <source>
        <dbReference type="EMBL" id="UQX88071.1"/>
    </source>
</evidence>
<dbReference type="GO" id="GO:0004519">
    <property type="term" value="F:endonuclease activity"/>
    <property type="evidence" value="ECO:0007669"/>
    <property type="project" value="UniProtKB-KW"/>
</dbReference>
<dbReference type="Proteomes" id="UP001056336">
    <property type="component" value="Chromosome"/>
</dbReference>
<dbReference type="RefSeq" id="WP_249771212.1">
    <property type="nucleotide sequence ID" value="NZ_CP097332.1"/>
</dbReference>
<evidence type="ECO:0000256" key="1">
    <source>
        <dbReference type="ARBA" id="ARBA00023450"/>
    </source>
</evidence>
<dbReference type="Pfam" id="PF02720">
    <property type="entry name" value="DUF222"/>
    <property type="match status" value="1"/>
</dbReference>
<accession>A0ABY4QYJ9</accession>
<keyword evidence="3" id="KW-0378">Hydrolase</keyword>
<proteinExistence type="inferred from homology"/>
<reference evidence="3" key="1">
    <citation type="journal article" date="2018" name="Int. J. Syst. Evol. Microbiol.">
        <title>Jatrophihabitans telluris sp. nov., isolated from sediment soil of lava forest wetlands and the emended description of the genus Jatrophihabitans.</title>
        <authorList>
            <person name="Lee K.C."/>
            <person name="Suh M.K."/>
            <person name="Eom M.K."/>
            <person name="Kim K.K."/>
            <person name="Kim J.S."/>
            <person name="Kim D.S."/>
            <person name="Ko S.H."/>
            <person name="Shin Y.K."/>
            <person name="Lee J.S."/>
        </authorList>
    </citation>
    <scope>NUCLEOTIDE SEQUENCE</scope>
    <source>
        <strain evidence="3">N237</strain>
    </source>
</reference>
<dbReference type="Pfam" id="PF01844">
    <property type="entry name" value="HNH"/>
    <property type="match status" value="1"/>
</dbReference>
<dbReference type="Gene3D" id="1.10.30.50">
    <property type="match status" value="1"/>
</dbReference>
<gene>
    <name evidence="3" type="ORF">M6D93_17515</name>
</gene>
<feature type="domain" description="HNH nuclease" evidence="2">
    <location>
        <begin position="384"/>
        <end position="436"/>
    </location>
</feature>
<keyword evidence="4" id="KW-1185">Reference proteome</keyword>
<dbReference type="CDD" id="cd00085">
    <property type="entry name" value="HNHc"/>
    <property type="match status" value="1"/>
</dbReference>
<name>A0ABY4QYJ9_9ACTN</name>
<organism evidence="3 4">
    <name type="scientific">Jatrophihabitans telluris</name>
    <dbReference type="NCBI Taxonomy" id="2038343"/>
    <lineage>
        <taxon>Bacteria</taxon>
        <taxon>Bacillati</taxon>
        <taxon>Actinomycetota</taxon>
        <taxon>Actinomycetes</taxon>
        <taxon>Jatrophihabitantales</taxon>
        <taxon>Jatrophihabitantaceae</taxon>
        <taxon>Jatrophihabitans</taxon>
    </lineage>
</organism>
<dbReference type="PROSITE" id="PS51257">
    <property type="entry name" value="PROKAR_LIPOPROTEIN"/>
    <property type="match status" value="1"/>
</dbReference>
<dbReference type="SMART" id="SM00507">
    <property type="entry name" value="HNHc"/>
    <property type="match status" value="1"/>
</dbReference>
<dbReference type="EMBL" id="CP097332">
    <property type="protein sequence ID" value="UQX88071.1"/>
    <property type="molecule type" value="Genomic_DNA"/>
</dbReference>
<keyword evidence="3" id="KW-0540">Nuclease</keyword>
<dbReference type="InterPro" id="IPR003870">
    <property type="entry name" value="DUF222"/>
</dbReference>
<dbReference type="InterPro" id="IPR002711">
    <property type="entry name" value="HNH"/>
</dbReference>
<dbReference type="InterPro" id="IPR003615">
    <property type="entry name" value="HNH_nuc"/>
</dbReference>
<keyword evidence="3" id="KW-0255">Endonuclease</keyword>
<protein>
    <submittedName>
        <fullName evidence="3">HNH endonuclease</fullName>
    </submittedName>
</protein>
<evidence type="ECO:0000259" key="2">
    <source>
        <dbReference type="SMART" id="SM00507"/>
    </source>
</evidence>
<evidence type="ECO:0000313" key="4">
    <source>
        <dbReference type="Proteomes" id="UP001056336"/>
    </source>
</evidence>
<comment type="similarity">
    <text evidence="1">Belongs to the Rv1128c/1148c/1588c/1702c/1945/3466 family.</text>
</comment>